<dbReference type="GO" id="GO:0009897">
    <property type="term" value="C:external side of plasma membrane"/>
    <property type="evidence" value="ECO:0007669"/>
    <property type="project" value="TreeGrafter"/>
</dbReference>
<evidence type="ECO:0000313" key="1">
    <source>
        <dbReference type="EMBL" id="NXU96119.1"/>
    </source>
</evidence>
<reference evidence="1 2" key="1">
    <citation type="submission" date="2019-09" db="EMBL/GenBank/DDBJ databases">
        <title>Bird 10,000 Genomes (B10K) Project - Family phase.</title>
        <authorList>
            <person name="Zhang G."/>
        </authorList>
    </citation>
    <scope>NUCLEOTIDE SEQUENCE [LARGE SCALE GENOMIC DNA]</scope>
    <source>
        <strain evidence="1">OUT-0056</strain>
        <tissue evidence="1">Blood</tissue>
    </source>
</reference>
<keyword evidence="2" id="KW-1185">Reference proteome</keyword>
<dbReference type="EMBL" id="VZUI01002716">
    <property type="protein sequence ID" value="NXU96119.1"/>
    <property type="molecule type" value="Genomic_DNA"/>
</dbReference>
<feature type="non-terminal residue" evidence="1">
    <location>
        <position position="96"/>
    </location>
</feature>
<dbReference type="PANTHER" id="PTHR47388:SF1">
    <property type="entry name" value="TUMOR NECROSIS FACTOR RECEPTOR SUPERFAMILY MEMBER 18"/>
    <property type="match status" value="1"/>
</dbReference>
<comment type="caution">
    <text evidence="1">The sequence shown here is derived from an EMBL/GenBank/DDBJ whole genome shotgun (WGS) entry which is preliminary data.</text>
</comment>
<dbReference type="PANTHER" id="PTHR47388">
    <property type="entry name" value="TUMOR NECROSIS FACTOR RECEPTOR SUPERFAMILY MEMBER 18"/>
    <property type="match status" value="1"/>
</dbReference>
<gene>
    <name evidence="1" type="primary">Tnfrsf18</name>
    <name evidence="1" type="ORF">CETCET_R08109</name>
</gene>
<dbReference type="SUPFAM" id="SSF57586">
    <property type="entry name" value="TNF receptor-like"/>
    <property type="match status" value="1"/>
</dbReference>
<sequence>AENPRPCATEKDHDCKCPPGYGCSDRSCLSCRSLPRCPPGSEPARIGIADFRFECEPCQNGTYSSSRNSWCRNWTDCGSSGLLTLRAGNSSHDAVC</sequence>
<organism evidence="1 2">
    <name type="scientific">Cettia cetti</name>
    <dbReference type="NCBI Taxonomy" id="68486"/>
    <lineage>
        <taxon>Eukaryota</taxon>
        <taxon>Metazoa</taxon>
        <taxon>Chordata</taxon>
        <taxon>Craniata</taxon>
        <taxon>Vertebrata</taxon>
        <taxon>Euteleostomi</taxon>
        <taxon>Archelosauria</taxon>
        <taxon>Archosauria</taxon>
        <taxon>Dinosauria</taxon>
        <taxon>Saurischia</taxon>
        <taxon>Theropoda</taxon>
        <taxon>Coelurosauria</taxon>
        <taxon>Aves</taxon>
        <taxon>Neognathae</taxon>
        <taxon>Neoaves</taxon>
        <taxon>Telluraves</taxon>
        <taxon>Australaves</taxon>
        <taxon>Passeriformes</taxon>
        <taxon>Sylvioidea</taxon>
        <taxon>Sylviidae</taxon>
        <taxon>Acrocephalinae</taxon>
        <taxon>Cettia</taxon>
    </lineage>
</organism>
<dbReference type="AlphaFoldDB" id="A0A7L3PY68"/>
<dbReference type="InterPro" id="IPR053107">
    <property type="entry name" value="TNFRSF18"/>
</dbReference>
<protein>
    <submittedName>
        <fullName evidence="1">TNR18 factor</fullName>
    </submittedName>
</protein>
<feature type="non-terminal residue" evidence="1">
    <location>
        <position position="1"/>
    </location>
</feature>
<dbReference type="Proteomes" id="UP000524451">
    <property type="component" value="Unassembled WGS sequence"/>
</dbReference>
<dbReference type="Gene3D" id="2.10.50.10">
    <property type="entry name" value="Tumor Necrosis Factor Receptor, subunit A, domain 2"/>
    <property type="match status" value="1"/>
</dbReference>
<name>A0A7L3PY68_9SYLV</name>
<accession>A0A7L3PY68</accession>
<dbReference type="GO" id="GO:0045785">
    <property type="term" value="P:positive regulation of cell adhesion"/>
    <property type="evidence" value="ECO:0007669"/>
    <property type="project" value="TreeGrafter"/>
</dbReference>
<proteinExistence type="predicted"/>
<evidence type="ECO:0000313" key="2">
    <source>
        <dbReference type="Proteomes" id="UP000524451"/>
    </source>
</evidence>